<evidence type="ECO:0000256" key="2">
    <source>
        <dbReference type="SAM" id="Phobius"/>
    </source>
</evidence>
<evidence type="ECO:0000313" key="4">
    <source>
        <dbReference type="Proteomes" id="UP000198832"/>
    </source>
</evidence>
<dbReference type="AlphaFoldDB" id="A0A1I1K7A6"/>
<protein>
    <submittedName>
        <fullName evidence="3">Uncharacterized protein</fullName>
    </submittedName>
</protein>
<evidence type="ECO:0000256" key="1">
    <source>
        <dbReference type="SAM" id="MobiDB-lite"/>
    </source>
</evidence>
<keyword evidence="2" id="KW-0812">Transmembrane</keyword>
<keyword evidence="2" id="KW-1133">Transmembrane helix</keyword>
<dbReference type="Proteomes" id="UP000198832">
    <property type="component" value="Unassembled WGS sequence"/>
</dbReference>
<organism evidence="3 4">
    <name type="scientific">Nocardioides terrae</name>
    <dbReference type="NCBI Taxonomy" id="574651"/>
    <lineage>
        <taxon>Bacteria</taxon>
        <taxon>Bacillati</taxon>
        <taxon>Actinomycetota</taxon>
        <taxon>Actinomycetes</taxon>
        <taxon>Propionibacteriales</taxon>
        <taxon>Nocardioidaceae</taxon>
        <taxon>Nocardioides</taxon>
    </lineage>
</organism>
<keyword evidence="4" id="KW-1185">Reference proteome</keyword>
<sequence length="199" mass="20181">MASLDEPAAAPRLLVPILVIGLLVGVVAVLSWPAPGSRAGRSEGSRAAAPAGPPAGPPAASASHPSVLSRQEARAAGVLGEWDRRRAAAWAAGDAASLRALYVPGASAGEADVAMLEDWSARGLAVDALTTQLLAVRIVAHGPARWVLRVRDRVTGAVAAGAGLTEPLPAGATVEQRVVVRRVGTAWRVASVRPVGARS</sequence>
<feature type="region of interest" description="Disordered" evidence="1">
    <location>
        <begin position="38"/>
        <end position="67"/>
    </location>
</feature>
<evidence type="ECO:0000313" key="3">
    <source>
        <dbReference type="EMBL" id="SFC53380.1"/>
    </source>
</evidence>
<dbReference type="STRING" id="574651.SAMN04487968_107205"/>
<dbReference type="RefSeq" id="WP_091123785.1">
    <property type="nucleotide sequence ID" value="NZ_FOLB01000007.1"/>
</dbReference>
<reference evidence="3 4" key="1">
    <citation type="submission" date="2016-10" db="EMBL/GenBank/DDBJ databases">
        <authorList>
            <person name="de Groot N.N."/>
        </authorList>
    </citation>
    <scope>NUCLEOTIDE SEQUENCE [LARGE SCALE GENOMIC DNA]</scope>
    <source>
        <strain evidence="3 4">CGMCC 1.7056</strain>
    </source>
</reference>
<dbReference type="EMBL" id="FOLB01000007">
    <property type="protein sequence ID" value="SFC53380.1"/>
    <property type="molecule type" value="Genomic_DNA"/>
</dbReference>
<gene>
    <name evidence="3" type="ORF">SAMN04487968_107205</name>
</gene>
<dbReference type="OrthoDB" id="3789459at2"/>
<accession>A0A1I1K7A6</accession>
<name>A0A1I1K7A6_9ACTN</name>
<keyword evidence="2" id="KW-0472">Membrane</keyword>
<feature type="transmembrane region" description="Helical" evidence="2">
    <location>
        <begin position="13"/>
        <end position="32"/>
    </location>
</feature>
<proteinExistence type="predicted"/>